<dbReference type="PROSITE" id="PS50021">
    <property type="entry name" value="CH"/>
    <property type="match status" value="2"/>
</dbReference>
<dbReference type="SMART" id="SM00033">
    <property type="entry name" value="CH"/>
    <property type="match status" value="2"/>
</dbReference>
<accession>A0A9Q0RBI2</accession>
<dbReference type="SUPFAM" id="SSF47576">
    <property type="entry name" value="Calponin-homology domain, CH-domain"/>
    <property type="match status" value="1"/>
</dbReference>
<keyword evidence="4" id="KW-1185">Reference proteome</keyword>
<dbReference type="PANTHER" id="PTHR11915">
    <property type="entry name" value="SPECTRIN/FILAMIN RELATED CYTOSKELETAL PROTEIN"/>
    <property type="match status" value="1"/>
</dbReference>
<dbReference type="Gene3D" id="1.10.418.10">
    <property type="entry name" value="Calponin-like domain"/>
    <property type="match status" value="2"/>
</dbReference>
<protein>
    <submittedName>
        <fullName evidence="3">Spectrin beta chain</fullName>
    </submittedName>
</protein>
<dbReference type="Pfam" id="PF00307">
    <property type="entry name" value="CH"/>
    <property type="match status" value="2"/>
</dbReference>
<feature type="domain" description="Calponin-homology (CH)" evidence="2">
    <location>
        <begin position="46"/>
        <end position="148"/>
    </location>
</feature>
<dbReference type="Proteomes" id="UP001149090">
    <property type="component" value="Unassembled WGS sequence"/>
</dbReference>
<feature type="coiled-coil region" evidence="1">
    <location>
        <begin position="438"/>
        <end position="469"/>
    </location>
</feature>
<feature type="coiled-coil region" evidence="1">
    <location>
        <begin position="1022"/>
        <end position="1056"/>
    </location>
</feature>
<gene>
    <name evidence="3" type="ORF">M0811_09431</name>
</gene>
<feature type="domain" description="Calponin-homology (CH)" evidence="2">
    <location>
        <begin position="157"/>
        <end position="260"/>
    </location>
</feature>
<dbReference type="EMBL" id="JAPDFW010000080">
    <property type="protein sequence ID" value="KAJ5072734.1"/>
    <property type="molecule type" value="Genomic_DNA"/>
</dbReference>
<proteinExistence type="predicted"/>
<evidence type="ECO:0000313" key="4">
    <source>
        <dbReference type="Proteomes" id="UP001149090"/>
    </source>
</evidence>
<feature type="coiled-coil region" evidence="1">
    <location>
        <begin position="509"/>
        <end position="586"/>
    </location>
</feature>
<evidence type="ECO:0000256" key="1">
    <source>
        <dbReference type="SAM" id="Coils"/>
    </source>
</evidence>
<feature type="coiled-coil region" evidence="1">
    <location>
        <begin position="331"/>
        <end position="358"/>
    </location>
</feature>
<feature type="coiled-coil region" evidence="1">
    <location>
        <begin position="632"/>
        <end position="787"/>
    </location>
</feature>
<feature type="coiled-coil region" evidence="1">
    <location>
        <begin position="841"/>
        <end position="915"/>
    </location>
</feature>
<sequence length="1096" mass="129764">MANLTLKSNTTIQLQQSINQDKRRSLSLGGFMFKREAEKAANLQKKLLKKTIKIWIKKTLPTQIRFKSLFTAFEDGAFIQLIQKLSGKTLKKYNINPKSKQEKYENIRITILFAKRIGIPITISPKDVVAKKLINVLEMMWQLIMFFRLEDIPDGEYEPNDILLLWSEVVTSKYNIKITDFSNSFFDGRAFCAIIDSAKPGTLPSKVFESMDKKERFVRAFEAGELYSIPSVLDVSDILQNGIEEISCMVYLAEAYHKLINKNDLEQLNEKIEPFSKFLKQNVSRFSRVTALPNSNQTTINTSVYLNPSKKVNRKFTAISEQAHAEFREKIEPLYHQLKQAQLEHDKLKKEYSFLVHKQENKEKTRDSSKKDSHAQNIEYLQDLIDENGALKVQFENVLKSLEDQTNENQQKMQTFLEVKHLKASRLENIRMEFHELSGNIQAKYKEEQNELEEENKILQSTIQNIEKELNSNPNTENVEKKDIVSRLRLKNEHIVYKTKKMESKITPLLEKSQKLEKEKQEILALKLKEEQKSRDEKAKIQELFLALNKEEKEVTEKSKTYDEEIEQLEMELKKSTQEFDTLTKYVQDEDHFADNANYYIDTLQKESTQIQSRLSQIEKFQKMEQKRQEQFELINTQIQNSEQKINEIKENIRKESGNNTFSIEELKKKYEELRKDKENEAEKQEKEIQKKSTKISELSTFIFQKNENLRDIQEKLQKVATKLSAQDTLQNEILQQKKEEIEREQMRIQNMQKINAIIEMDIKDLRTKFNEDLKQEIALVEEVEAQHHKKKTKKSKEMRIVHEDLSTFRKKYEEQKISIDKMHKDYDSVSKTLNSHIEIMESLKRSISSEEQKIKQIDNIFSQISEKYSQLQQEFSVRKKEHQMQQILFTDQETQDLNRKLKTQQEKMDHLASEIERFQFLENLQKQYLDPVILGNTQKSPQKNQNQNQNQNENQISKKLLNHQKSFQTLKFRKTSLSSSKSEVLQKKLTRSHSLMKSEDDYNDSSNQNFSFLIRGETIFIEDINDVLEKLTSLAQEKQEILQKIESENRDLRKCQVFWEMNLNQIREMNEKIKHFEDDSKLLNFQIDKFESQIY</sequence>
<comment type="caution">
    <text evidence="3">The sequence shown here is derived from an EMBL/GenBank/DDBJ whole genome shotgun (WGS) entry which is preliminary data.</text>
</comment>
<evidence type="ECO:0000259" key="2">
    <source>
        <dbReference type="PROSITE" id="PS50021"/>
    </source>
</evidence>
<dbReference type="OrthoDB" id="10057795at2759"/>
<dbReference type="InterPro" id="IPR001715">
    <property type="entry name" value="CH_dom"/>
</dbReference>
<dbReference type="AlphaFoldDB" id="A0A9Q0RBI2"/>
<evidence type="ECO:0000313" key="3">
    <source>
        <dbReference type="EMBL" id="KAJ5072734.1"/>
    </source>
</evidence>
<reference evidence="3" key="1">
    <citation type="submission" date="2022-10" db="EMBL/GenBank/DDBJ databases">
        <title>Novel sulphate-reducing endosymbionts in the free-living metamonad Anaeramoeba.</title>
        <authorList>
            <person name="Jerlstrom-Hultqvist J."/>
            <person name="Cepicka I."/>
            <person name="Gallot-Lavallee L."/>
            <person name="Salas-Leiva D."/>
            <person name="Curtis B.A."/>
            <person name="Zahonova K."/>
            <person name="Pipaliya S."/>
            <person name="Dacks J."/>
            <person name="Roger A.J."/>
        </authorList>
    </citation>
    <scope>NUCLEOTIDE SEQUENCE</scope>
    <source>
        <strain evidence="3">BMAN</strain>
    </source>
</reference>
<organism evidence="3 4">
    <name type="scientific">Anaeramoeba ignava</name>
    <name type="common">Anaerobic marine amoeba</name>
    <dbReference type="NCBI Taxonomy" id="1746090"/>
    <lineage>
        <taxon>Eukaryota</taxon>
        <taxon>Metamonada</taxon>
        <taxon>Anaeramoebidae</taxon>
        <taxon>Anaeramoeba</taxon>
    </lineage>
</organism>
<keyword evidence="1" id="KW-0175">Coiled coil</keyword>
<dbReference type="InterPro" id="IPR036872">
    <property type="entry name" value="CH_dom_sf"/>
</dbReference>
<name>A0A9Q0RBI2_ANAIG</name>